<gene>
    <name evidence="1" type="ORF">HPB49_007875</name>
</gene>
<reference evidence="1" key="1">
    <citation type="submission" date="2020-05" db="EMBL/GenBank/DDBJ databases">
        <title>Large-scale comparative analyses of tick genomes elucidate their genetic diversity and vector capacities.</title>
        <authorList>
            <person name="Jia N."/>
            <person name="Wang J."/>
            <person name="Shi W."/>
            <person name="Du L."/>
            <person name="Sun Y."/>
            <person name="Zhan W."/>
            <person name="Jiang J."/>
            <person name="Wang Q."/>
            <person name="Zhang B."/>
            <person name="Ji P."/>
            <person name="Sakyi L.B."/>
            <person name="Cui X."/>
            <person name="Yuan T."/>
            <person name="Jiang B."/>
            <person name="Yang W."/>
            <person name="Lam T.T.-Y."/>
            <person name="Chang Q."/>
            <person name="Ding S."/>
            <person name="Wang X."/>
            <person name="Zhu J."/>
            <person name="Ruan X."/>
            <person name="Zhao L."/>
            <person name="Wei J."/>
            <person name="Que T."/>
            <person name="Du C."/>
            <person name="Cheng J."/>
            <person name="Dai P."/>
            <person name="Han X."/>
            <person name="Huang E."/>
            <person name="Gao Y."/>
            <person name="Liu J."/>
            <person name="Shao H."/>
            <person name="Ye R."/>
            <person name="Li L."/>
            <person name="Wei W."/>
            <person name="Wang X."/>
            <person name="Wang C."/>
            <person name="Yang T."/>
            <person name="Huo Q."/>
            <person name="Li W."/>
            <person name="Guo W."/>
            <person name="Chen H."/>
            <person name="Zhou L."/>
            <person name="Ni X."/>
            <person name="Tian J."/>
            <person name="Zhou Y."/>
            <person name="Sheng Y."/>
            <person name="Liu T."/>
            <person name="Pan Y."/>
            <person name="Xia L."/>
            <person name="Li J."/>
            <person name="Zhao F."/>
            <person name="Cao W."/>
        </authorList>
    </citation>
    <scope>NUCLEOTIDE SEQUENCE</scope>
    <source>
        <strain evidence="1">Dsil-2018</strain>
    </source>
</reference>
<dbReference type="Proteomes" id="UP000821865">
    <property type="component" value="Chromosome 3"/>
</dbReference>
<name>A0ACB8D3S2_DERSI</name>
<organism evidence="1 2">
    <name type="scientific">Dermacentor silvarum</name>
    <name type="common">Tick</name>
    <dbReference type="NCBI Taxonomy" id="543639"/>
    <lineage>
        <taxon>Eukaryota</taxon>
        <taxon>Metazoa</taxon>
        <taxon>Ecdysozoa</taxon>
        <taxon>Arthropoda</taxon>
        <taxon>Chelicerata</taxon>
        <taxon>Arachnida</taxon>
        <taxon>Acari</taxon>
        <taxon>Parasitiformes</taxon>
        <taxon>Ixodida</taxon>
        <taxon>Ixodoidea</taxon>
        <taxon>Ixodidae</taxon>
        <taxon>Rhipicephalinae</taxon>
        <taxon>Dermacentor</taxon>
    </lineage>
</organism>
<comment type="caution">
    <text evidence="1">The sequence shown here is derived from an EMBL/GenBank/DDBJ whole genome shotgun (WGS) entry which is preliminary data.</text>
</comment>
<dbReference type="EMBL" id="CM023472">
    <property type="protein sequence ID" value="KAH7959062.1"/>
    <property type="molecule type" value="Genomic_DNA"/>
</dbReference>
<keyword evidence="2" id="KW-1185">Reference proteome</keyword>
<evidence type="ECO:0000313" key="1">
    <source>
        <dbReference type="EMBL" id="KAH7959062.1"/>
    </source>
</evidence>
<sequence length="374" mass="40790">MVGGPIEACVTSSGSFGSTDKSSDVRNGKKTEAAGIDKCWWVAVLAFVMATMESSSSRCSGFLMVGIMEQMNVERGLASWPVSLIGSLIGCGGVGLGIVICMLQVLISMYFERYRGAANGIMFAGSTASAFIFPHLLYYFRDTYGFRGSLLLFGAILLNMIAVSLAFREPPWVRNDRIKRRKGVEATQLPSTFTSDSNQGSKVSTTKVVLLNLRGVLKCPMTYVLVVTWLVFCYNYDIFFSTIVDFAMDKGVSFKDSVSFITYTSIPDLVGRLVLPILTDRGLLQRSTLMTLNYFLLGLCTVSLPFCETYWALLTGFLGVALFLGCAITMQSVLVAQYLGIEKLAMGFSVIGALCGPALLGKAPFVGERHFIIY</sequence>
<proteinExistence type="predicted"/>
<accession>A0ACB8D3S2</accession>
<evidence type="ECO:0000313" key="2">
    <source>
        <dbReference type="Proteomes" id="UP000821865"/>
    </source>
</evidence>
<protein>
    <submittedName>
        <fullName evidence="1">Uncharacterized protein</fullName>
    </submittedName>
</protein>